<keyword evidence="6 7" id="KW-0472">Membrane</keyword>
<dbReference type="Proteomes" id="UP000247763">
    <property type="component" value="Chromosome"/>
</dbReference>
<dbReference type="PANTHER" id="PTHR32234:SF3">
    <property type="entry name" value="SUPPRESSION OF COPPER SENSITIVITY PROTEIN"/>
    <property type="match status" value="1"/>
</dbReference>
<feature type="transmembrane region" description="Helical" evidence="7">
    <location>
        <begin position="500"/>
        <end position="518"/>
    </location>
</feature>
<dbReference type="Pfam" id="PF02683">
    <property type="entry name" value="DsbD_TM"/>
    <property type="match status" value="1"/>
</dbReference>
<dbReference type="GO" id="GO:0045454">
    <property type="term" value="P:cell redox homeostasis"/>
    <property type="evidence" value="ECO:0007669"/>
    <property type="project" value="TreeGrafter"/>
</dbReference>
<feature type="domain" description="Thioredoxin" evidence="10">
    <location>
        <begin position="569"/>
        <end position="707"/>
    </location>
</feature>
<dbReference type="PROSITE" id="PS51352">
    <property type="entry name" value="THIOREDOXIN_2"/>
    <property type="match status" value="1"/>
</dbReference>
<feature type="transmembrane region" description="Helical" evidence="7">
    <location>
        <begin position="300"/>
        <end position="325"/>
    </location>
</feature>
<dbReference type="InterPro" id="IPR013766">
    <property type="entry name" value="Thioredoxin_domain"/>
</dbReference>
<dbReference type="Pfam" id="PF11412">
    <property type="entry name" value="DsbD_N"/>
    <property type="match status" value="1"/>
</dbReference>
<dbReference type="AlphaFoldDB" id="A0A2Z3HT40"/>
<dbReference type="GO" id="GO:0017004">
    <property type="term" value="P:cytochrome complex assembly"/>
    <property type="evidence" value="ECO:0007669"/>
    <property type="project" value="UniProtKB-KW"/>
</dbReference>
<keyword evidence="2" id="KW-1003">Cell membrane</keyword>
<proteinExistence type="predicted"/>
<dbReference type="CDD" id="cd02953">
    <property type="entry name" value="DsbDgamma"/>
    <property type="match status" value="1"/>
</dbReference>
<feature type="transmembrane region" description="Helical" evidence="7">
    <location>
        <begin position="385"/>
        <end position="403"/>
    </location>
</feature>
<dbReference type="InterPro" id="IPR028250">
    <property type="entry name" value="DsbDN"/>
</dbReference>
<evidence type="ECO:0000256" key="6">
    <source>
        <dbReference type="ARBA" id="ARBA00023136"/>
    </source>
</evidence>
<dbReference type="GO" id="GO:0005886">
    <property type="term" value="C:plasma membrane"/>
    <property type="evidence" value="ECO:0007669"/>
    <property type="project" value="UniProtKB-SubCell"/>
</dbReference>
<evidence type="ECO:0000256" key="3">
    <source>
        <dbReference type="ARBA" id="ARBA00022692"/>
    </source>
</evidence>
<gene>
    <name evidence="11" type="ORF">HYN04_01095</name>
</gene>
<feature type="signal peptide" evidence="8">
    <location>
        <begin position="1"/>
        <end position="26"/>
    </location>
</feature>
<dbReference type="GO" id="GO:0007165">
    <property type="term" value="P:signal transduction"/>
    <property type="evidence" value="ECO:0007669"/>
    <property type="project" value="InterPro"/>
</dbReference>
<keyword evidence="12" id="KW-1185">Reference proteome</keyword>
<keyword evidence="5 7" id="KW-1133">Transmembrane helix</keyword>
<protein>
    <submittedName>
        <fullName evidence="11">Thiol:disulfide interchange protein</fullName>
    </submittedName>
</protein>
<feature type="transmembrane region" description="Helical" evidence="7">
    <location>
        <begin position="457"/>
        <end position="479"/>
    </location>
</feature>
<dbReference type="SUPFAM" id="SSF52833">
    <property type="entry name" value="Thioredoxin-like"/>
    <property type="match status" value="1"/>
</dbReference>
<evidence type="ECO:0000256" key="8">
    <source>
        <dbReference type="SAM" id="SignalP"/>
    </source>
</evidence>
<keyword evidence="3 7" id="KW-0812">Transmembrane</keyword>
<evidence type="ECO:0000313" key="12">
    <source>
        <dbReference type="Proteomes" id="UP000247763"/>
    </source>
</evidence>
<evidence type="ECO:0000256" key="1">
    <source>
        <dbReference type="ARBA" id="ARBA00004651"/>
    </source>
</evidence>
<accession>A0A2Z3HT40</accession>
<dbReference type="InterPro" id="IPR035671">
    <property type="entry name" value="DsbD_gamma"/>
</dbReference>
<dbReference type="InterPro" id="IPR036249">
    <property type="entry name" value="Thioredoxin-like_sf"/>
</dbReference>
<evidence type="ECO:0000259" key="9">
    <source>
        <dbReference type="PROSITE" id="PS50816"/>
    </source>
</evidence>
<reference evidence="12" key="1">
    <citation type="submission" date="2018-05" db="EMBL/GenBank/DDBJ databases">
        <title>Genome sequencing of Phenylobacterium sp. HYN0004.</title>
        <authorList>
            <person name="Yi H."/>
            <person name="Baek C."/>
        </authorList>
    </citation>
    <scope>NUCLEOTIDE SEQUENCE [LARGE SCALE GENOMIC DNA]</scope>
    <source>
        <strain evidence="12">HYN0004</strain>
    </source>
</reference>
<organism evidence="11 12">
    <name type="scientific">Phenylobacterium parvum</name>
    <dbReference type="NCBI Taxonomy" id="2201350"/>
    <lineage>
        <taxon>Bacteria</taxon>
        <taxon>Pseudomonadati</taxon>
        <taxon>Pseudomonadota</taxon>
        <taxon>Alphaproteobacteria</taxon>
        <taxon>Caulobacterales</taxon>
        <taxon>Caulobacteraceae</taxon>
        <taxon>Phenylobacterium</taxon>
    </lineage>
</organism>
<evidence type="ECO:0000256" key="4">
    <source>
        <dbReference type="ARBA" id="ARBA00022748"/>
    </source>
</evidence>
<evidence type="ECO:0000313" key="11">
    <source>
        <dbReference type="EMBL" id="AWM76480.1"/>
    </source>
</evidence>
<dbReference type="GO" id="GO:0015035">
    <property type="term" value="F:protein-disulfide reductase activity"/>
    <property type="evidence" value="ECO:0007669"/>
    <property type="project" value="TreeGrafter"/>
</dbReference>
<dbReference type="InterPro" id="IPR018451">
    <property type="entry name" value="NAF/FISL_domain"/>
</dbReference>
<feature type="transmembrane region" description="Helical" evidence="7">
    <location>
        <begin position="346"/>
        <end position="365"/>
    </location>
</feature>
<sequence length="708" mass="71937">MLKRLLAGLVALVALGTLGPARSALAEPVRTRHLTAELVAAADGAAPGSEVQLALRQVTDKGWHTYWRNSGDSGAPTELTWTLPAGWSAGEIVWAPPSRKPIGPLMNYGYAGEVLLPVKVKVPASARPGQTADLRVQVAFLVCSDVCVPEDADLSIRVKVVSGDPAPDPTWGPRIQAALDAAPQPGQVQAVLVSAPSGLKVAATGPVLAGGSVKQAYFFPYETGILDHAAPQALERGPEGLTLSLKPAPGAVAPAALGGVLEVDGKVYEIQAAPGVAPAGASGLGPPPSARPAGSASGSLAGAILFAFIGGLILNLMPCVFPVLAMKAASLAGHGHDRRAARLQGLAFLAGVMATFLGLAVLLLVVRAGGAAVGWGFQLQSPPVVSALALLMLAVGLNMSGLFEIGGSLQGIGSGAASRGGGLGAFLTGALAVVVAAPCTAPFMAPALGWAMTQPAAVSLAVFAGLGLGFAAPFTLAALAPGLLARLPRPGPWMDIFRKILAFPMYGAAAWLAWVLAVQAGPDLLARLLAAGVLLAFACWLAGLAQKRAILGQPARILGIAAFAVAALSVAGAVWPSSAAADASASGGETSGLAYEAYTPERLAALQAEGRPVFVNYTAAWCVTCQVNERVAFSTRTAAEAFKASGVVYLKADWTRRDAVIAKDLERFGRAGVPLYLVYPAGGGEPRILPQLLTPDIVARAVRDAARG</sequence>
<evidence type="ECO:0000256" key="5">
    <source>
        <dbReference type="ARBA" id="ARBA00022989"/>
    </source>
</evidence>
<feature type="transmembrane region" description="Helical" evidence="7">
    <location>
        <begin position="557"/>
        <end position="575"/>
    </location>
</feature>
<dbReference type="KEGG" id="phb:HYN04_01095"/>
<dbReference type="InterPro" id="IPR003834">
    <property type="entry name" value="Cyt_c_assmbl_TM_dom"/>
</dbReference>
<dbReference type="PANTHER" id="PTHR32234">
    <property type="entry name" value="THIOL:DISULFIDE INTERCHANGE PROTEIN DSBD"/>
    <property type="match status" value="1"/>
</dbReference>
<dbReference type="OrthoDB" id="9811036at2"/>
<evidence type="ECO:0000259" key="10">
    <source>
        <dbReference type="PROSITE" id="PS51352"/>
    </source>
</evidence>
<evidence type="ECO:0000256" key="2">
    <source>
        <dbReference type="ARBA" id="ARBA00022475"/>
    </source>
</evidence>
<keyword evidence="8" id="KW-0732">Signal</keyword>
<feature type="chain" id="PRO_5016385662" evidence="8">
    <location>
        <begin position="27"/>
        <end position="708"/>
    </location>
</feature>
<dbReference type="Pfam" id="PF13899">
    <property type="entry name" value="Thioredoxin_7"/>
    <property type="match status" value="1"/>
</dbReference>
<evidence type="ECO:0000256" key="7">
    <source>
        <dbReference type="SAM" id="Phobius"/>
    </source>
</evidence>
<dbReference type="PROSITE" id="PS50816">
    <property type="entry name" value="NAF"/>
    <property type="match status" value="1"/>
</dbReference>
<dbReference type="Gene3D" id="3.40.30.10">
    <property type="entry name" value="Glutaredoxin"/>
    <property type="match status" value="1"/>
</dbReference>
<keyword evidence="4" id="KW-0201">Cytochrome c-type biogenesis</keyword>
<comment type="subcellular location">
    <subcellularLocation>
        <location evidence="1">Cell membrane</location>
        <topology evidence="1">Multi-pass membrane protein</topology>
    </subcellularLocation>
</comment>
<feature type="domain" description="NAF" evidence="9">
    <location>
        <begin position="380"/>
        <end position="404"/>
    </location>
</feature>
<feature type="transmembrane region" description="Helical" evidence="7">
    <location>
        <begin position="524"/>
        <end position="545"/>
    </location>
</feature>
<dbReference type="EMBL" id="CP029479">
    <property type="protein sequence ID" value="AWM76480.1"/>
    <property type="molecule type" value="Genomic_DNA"/>
</dbReference>
<dbReference type="RefSeq" id="WP_110449049.1">
    <property type="nucleotide sequence ID" value="NZ_CP029479.1"/>
</dbReference>
<feature type="transmembrane region" description="Helical" evidence="7">
    <location>
        <begin position="423"/>
        <end position="445"/>
    </location>
</feature>
<name>A0A2Z3HT40_9CAUL</name>